<dbReference type="PANTHER" id="PTHR11079:SF190">
    <property type="entry name" value="CYTOSINE DEAMINASE"/>
    <property type="match status" value="1"/>
</dbReference>
<dbReference type="GO" id="GO:0005737">
    <property type="term" value="C:cytoplasm"/>
    <property type="evidence" value="ECO:0007669"/>
    <property type="project" value="UniProtKB-SubCell"/>
</dbReference>
<keyword evidence="7" id="KW-0479">Metal-binding</keyword>
<evidence type="ECO:0000256" key="8">
    <source>
        <dbReference type="ARBA" id="ARBA00022801"/>
    </source>
</evidence>
<evidence type="ECO:0000256" key="16">
    <source>
        <dbReference type="ARBA" id="ARBA00084039"/>
    </source>
</evidence>
<evidence type="ECO:0000256" key="10">
    <source>
        <dbReference type="ARBA" id="ARBA00023242"/>
    </source>
</evidence>
<dbReference type="STRING" id="1858805.M5FU63"/>
<feature type="domain" description="CMP/dCMP-type deaminase" evidence="17">
    <location>
        <begin position="19"/>
        <end position="137"/>
    </location>
</feature>
<evidence type="ECO:0000256" key="7">
    <source>
        <dbReference type="ARBA" id="ARBA00022723"/>
    </source>
</evidence>
<evidence type="ECO:0000256" key="5">
    <source>
        <dbReference type="ARBA" id="ARBA00011738"/>
    </source>
</evidence>
<comment type="subunit">
    <text evidence="5">Homodimer.</text>
</comment>
<dbReference type="InterPro" id="IPR002125">
    <property type="entry name" value="CMP_dCMP_dom"/>
</dbReference>
<dbReference type="OrthoDB" id="408702at2759"/>
<comment type="subcellular location">
    <subcellularLocation>
        <location evidence="3">Cytoplasm</location>
    </subcellularLocation>
    <subcellularLocation>
        <location evidence="2">Nucleus</location>
    </subcellularLocation>
</comment>
<keyword evidence="9" id="KW-0862">Zinc</keyword>
<proteinExistence type="inferred from homology"/>
<keyword evidence="19" id="KW-1185">Reference proteome</keyword>
<dbReference type="GO" id="GO:0019858">
    <property type="term" value="P:cytosine metabolic process"/>
    <property type="evidence" value="ECO:0007669"/>
    <property type="project" value="UniProtKB-ARBA"/>
</dbReference>
<comment type="pathway">
    <text evidence="13">Pyrimidine metabolism; UMP biosynthesis via salvage pathway; uracil from cytosine: step 1/1.</text>
</comment>
<dbReference type="GO" id="GO:0008835">
    <property type="term" value="F:diaminohydroxyphosphoribosylaminopyrimidine deaminase activity"/>
    <property type="evidence" value="ECO:0007669"/>
    <property type="project" value="TreeGrafter"/>
</dbReference>
<dbReference type="PANTHER" id="PTHR11079">
    <property type="entry name" value="CYTOSINE DEAMINASE FAMILY MEMBER"/>
    <property type="match status" value="1"/>
</dbReference>
<gene>
    <name evidence="18" type="ORF">DACRYDRAFT_22457</name>
</gene>
<dbReference type="CDD" id="cd01285">
    <property type="entry name" value="nucleoside_deaminase"/>
    <property type="match status" value="1"/>
</dbReference>
<comment type="catalytic activity">
    <reaction evidence="11">
        <text>cytosine + H2O + H(+) = uracil + NH4(+)</text>
        <dbReference type="Rhea" id="RHEA:20605"/>
        <dbReference type="ChEBI" id="CHEBI:15377"/>
        <dbReference type="ChEBI" id="CHEBI:15378"/>
        <dbReference type="ChEBI" id="CHEBI:16040"/>
        <dbReference type="ChEBI" id="CHEBI:17568"/>
        <dbReference type="ChEBI" id="CHEBI:28938"/>
        <dbReference type="EC" id="3.5.4.1"/>
    </reaction>
</comment>
<dbReference type="GO" id="GO:0046872">
    <property type="term" value="F:metal ion binding"/>
    <property type="evidence" value="ECO:0007669"/>
    <property type="project" value="UniProtKB-KW"/>
</dbReference>
<evidence type="ECO:0000256" key="2">
    <source>
        <dbReference type="ARBA" id="ARBA00004123"/>
    </source>
</evidence>
<dbReference type="EC" id="3.5.4.1" evidence="14"/>
<dbReference type="GeneID" id="63687871"/>
<dbReference type="Gene3D" id="3.40.140.10">
    <property type="entry name" value="Cytidine Deaminase, domain 2"/>
    <property type="match status" value="1"/>
</dbReference>
<evidence type="ECO:0000256" key="11">
    <source>
        <dbReference type="ARBA" id="ARBA00050113"/>
    </source>
</evidence>
<dbReference type="FunFam" id="3.40.140.10:FF:000016">
    <property type="entry name" value="Cytosine deaminase"/>
    <property type="match status" value="1"/>
</dbReference>
<protein>
    <recommendedName>
        <fullName evidence="15">Cytosine deaminase</fullName>
        <ecNumber evidence="14">3.5.4.1</ecNumber>
    </recommendedName>
    <alternativeName>
        <fullName evidence="16">Cytosine aminohydrolase</fullName>
    </alternativeName>
</protein>
<dbReference type="PROSITE" id="PS51747">
    <property type="entry name" value="CYT_DCMP_DEAMINASES_2"/>
    <property type="match status" value="1"/>
</dbReference>
<keyword evidence="8" id="KW-0378">Hydrolase</keyword>
<keyword evidence="6" id="KW-0963">Cytoplasm</keyword>
<comment type="function">
    <text evidence="12">Catalyzes the hydrolytic deamination of cytosine to uracil or 5-methylcytosine to thymine. Is involved in the pyrimidine salvage pathway, which allows the cell to utilize cytosine for pyrimidine nucleotide synthesis.</text>
</comment>
<keyword evidence="10" id="KW-0539">Nucleus</keyword>
<evidence type="ECO:0000256" key="3">
    <source>
        <dbReference type="ARBA" id="ARBA00004496"/>
    </source>
</evidence>
<dbReference type="Proteomes" id="UP000030653">
    <property type="component" value="Unassembled WGS sequence"/>
</dbReference>
<evidence type="ECO:0000256" key="9">
    <source>
        <dbReference type="ARBA" id="ARBA00022833"/>
    </source>
</evidence>
<comment type="similarity">
    <text evidence="4">Belongs to the cytidine and deoxycytidylate deaminase family.</text>
</comment>
<comment type="cofactor">
    <cofactor evidence="1">
        <name>Zn(2+)</name>
        <dbReference type="ChEBI" id="CHEBI:29105"/>
    </cofactor>
</comment>
<sequence length="167" mass="17989">MHPPTTPFEPTPPVSIALKSDIENLKHAIEQAKLGASEGGVSIGGAVVDKDGNVLGVGRNKRVQEKSAILHGETDCLNNIGRLHASKYVGATMYTTLSPCTMCSGAVVLFGISRVVMGENSTFVGGEDFLKSRGVEVVNLDLDECKQLKKNFIDKYPEIWNEDIGEE</sequence>
<evidence type="ECO:0000256" key="13">
    <source>
        <dbReference type="ARBA" id="ARBA00060700"/>
    </source>
</evidence>
<evidence type="ECO:0000256" key="1">
    <source>
        <dbReference type="ARBA" id="ARBA00001947"/>
    </source>
</evidence>
<dbReference type="EMBL" id="JH795864">
    <property type="protein sequence ID" value="EJU01231.1"/>
    <property type="molecule type" value="Genomic_DNA"/>
</dbReference>
<evidence type="ECO:0000256" key="12">
    <source>
        <dbReference type="ARBA" id="ARBA00056232"/>
    </source>
</evidence>
<evidence type="ECO:0000256" key="4">
    <source>
        <dbReference type="ARBA" id="ARBA00006576"/>
    </source>
</evidence>
<dbReference type="GO" id="GO:0004131">
    <property type="term" value="F:cytosine deaminase activity"/>
    <property type="evidence" value="ECO:0007669"/>
    <property type="project" value="UniProtKB-EC"/>
</dbReference>
<evidence type="ECO:0000256" key="14">
    <source>
        <dbReference type="ARBA" id="ARBA00066550"/>
    </source>
</evidence>
<accession>M5FU63</accession>
<dbReference type="AlphaFoldDB" id="M5FU63"/>
<dbReference type="HOGENOM" id="CLU_025810_7_1_1"/>
<reference evidence="18 19" key="1">
    <citation type="journal article" date="2012" name="Science">
        <title>The Paleozoic origin of enzymatic lignin decomposition reconstructed from 31 fungal genomes.</title>
        <authorList>
            <person name="Floudas D."/>
            <person name="Binder M."/>
            <person name="Riley R."/>
            <person name="Barry K."/>
            <person name="Blanchette R.A."/>
            <person name="Henrissat B."/>
            <person name="Martinez A.T."/>
            <person name="Otillar R."/>
            <person name="Spatafora J.W."/>
            <person name="Yadav J.S."/>
            <person name="Aerts A."/>
            <person name="Benoit I."/>
            <person name="Boyd A."/>
            <person name="Carlson A."/>
            <person name="Copeland A."/>
            <person name="Coutinho P.M."/>
            <person name="de Vries R.P."/>
            <person name="Ferreira P."/>
            <person name="Findley K."/>
            <person name="Foster B."/>
            <person name="Gaskell J."/>
            <person name="Glotzer D."/>
            <person name="Gorecki P."/>
            <person name="Heitman J."/>
            <person name="Hesse C."/>
            <person name="Hori C."/>
            <person name="Igarashi K."/>
            <person name="Jurgens J.A."/>
            <person name="Kallen N."/>
            <person name="Kersten P."/>
            <person name="Kohler A."/>
            <person name="Kuees U."/>
            <person name="Kumar T.K.A."/>
            <person name="Kuo A."/>
            <person name="LaButti K."/>
            <person name="Larrondo L.F."/>
            <person name="Lindquist E."/>
            <person name="Ling A."/>
            <person name="Lombard V."/>
            <person name="Lucas S."/>
            <person name="Lundell T."/>
            <person name="Martin R."/>
            <person name="McLaughlin D.J."/>
            <person name="Morgenstern I."/>
            <person name="Morin E."/>
            <person name="Murat C."/>
            <person name="Nagy L.G."/>
            <person name="Nolan M."/>
            <person name="Ohm R.A."/>
            <person name="Patyshakuliyeva A."/>
            <person name="Rokas A."/>
            <person name="Ruiz-Duenas F.J."/>
            <person name="Sabat G."/>
            <person name="Salamov A."/>
            <person name="Samejima M."/>
            <person name="Schmutz J."/>
            <person name="Slot J.C."/>
            <person name="St John F."/>
            <person name="Stenlid J."/>
            <person name="Sun H."/>
            <person name="Sun S."/>
            <person name="Syed K."/>
            <person name="Tsang A."/>
            <person name="Wiebenga A."/>
            <person name="Young D."/>
            <person name="Pisabarro A."/>
            <person name="Eastwood D.C."/>
            <person name="Martin F."/>
            <person name="Cullen D."/>
            <person name="Grigoriev I.V."/>
            <person name="Hibbett D.S."/>
        </authorList>
    </citation>
    <scope>NUCLEOTIDE SEQUENCE [LARGE SCALE GENOMIC DNA]</scope>
    <source>
        <strain evidence="18 19">DJM-731 SS1</strain>
    </source>
</reference>
<dbReference type="OMA" id="MCTGACL"/>
<evidence type="ECO:0000256" key="6">
    <source>
        <dbReference type="ARBA" id="ARBA00022490"/>
    </source>
</evidence>
<dbReference type="RefSeq" id="XP_040628128.1">
    <property type="nucleotide sequence ID" value="XM_040772809.1"/>
</dbReference>
<dbReference type="InterPro" id="IPR016193">
    <property type="entry name" value="Cytidine_deaminase-like"/>
</dbReference>
<evidence type="ECO:0000259" key="17">
    <source>
        <dbReference type="PROSITE" id="PS51747"/>
    </source>
</evidence>
<dbReference type="GO" id="GO:0005634">
    <property type="term" value="C:nucleus"/>
    <property type="evidence" value="ECO:0007669"/>
    <property type="project" value="UniProtKB-SubCell"/>
</dbReference>
<dbReference type="SUPFAM" id="SSF53927">
    <property type="entry name" value="Cytidine deaminase-like"/>
    <property type="match status" value="1"/>
</dbReference>
<evidence type="ECO:0000256" key="15">
    <source>
        <dbReference type="ARBA" id="ARBA00074321"/>
    </source>
</evidence>
<evidence type="ECO:0000313" key="19">
    <source>
        <dbReference type="Proteomes" id="UP000030653"/>
    </source>
</evidence>
<organism evidence="18 19">
    <name type="scientific">Dacryopinax primogenitus (strain DJM 731)</name>
    <name type="common">Brown rot fungus</name>
    <dbReference type="NCBI Taxonomy" id="1858805"/>
    <lineage>
        <taxon>Eukaryota</taxon>
        <taxon>Fungi</taxon>
        <taxon>Dikarya</taxon>
        <taxon>Basidiomycota</taxon>
        <taxon>Agaricomycotina</taxon>
        <taxon>Dacrymycetes</taxon>
        <taxon>Dacrymycetales</taxon>
        <taxon>Dacrymycetaceae</taxon>
        <taxon>Dacryopinax</taxon>
    </lineage>
</organism>
<dbReference type="Pfam" id="PF00383">
    <property type="entry name" value="dCMP_cyt_deam_1"/>
    <property type="match status" value="1"/>
</dbReference>
<evidence type="ECO:0000313" key="18">
    <source>
        <dbReference type="EMBL" id="EJU01231.1"/>
    </source>
</evidence>
<name>M5FU63_DACPD</name>